<evidence type="ECO:0000313" key="4">
    <source>
        <dbReference type="Proteomes" id="UP001239994"/>
    </source>
</evidence>
<dbReference type="Pfam" id="PF13843">
    <property type="entry name" value="DDE_Tnp_1_7"/>
    <property type="match status" value="1"/>
</dbReference>
<evidence type="ECO:0000256" key="1">
    <source>
        <dbReference type="SAM" id="MobiDB-lite"/>
    </source>
</evidence>
<dbReference type="PANTHER" id="PTHR46599">
    <property type="entry name" value="PIGGYBAC TRANSPOSABLE ELEMENT-DERIVED PROTEIN 4"/>
    <property type="match status" value="1"/>
</dbReference>
<sequence>VHDLLISDIQEEQIHNGREEEEISEEHDDEEYNIDNEEELHEDHQAERGIFVKEQALFWSSSPFVDQGRLAARNIMQMSPGPTRLVMSNAKDFASTFCLFITPDIEKIILEMTNMQGFHKYGEDWKKMDAIDLHAYVEGHCPFSQYMPCKPLKYGNKMLAACDVQSSYAWKMQVYTGKLKGGVPEKNQGMHVVPQATEDDDIHGRNTVKKNKPELPATLLTTKQRDIFSSKFAFTPTTMLASCCPKRNKNVFLMSTLHKDAKISHCEDRKLVIILEYGKNKAVENLNIKLQEEDCVLAAGNLYNIIDVSAYNALVFWNKNNPKWMPGKINKRRVFLEQLGKARVTPYIQRREHLPHTAASATIMRGIGAAAFLPSRGFGIGAGTLGLFALRGGSVLIRRRPHPASQPG</sequence>
<name>A0AAD8ZQN2_9TELE</name>
<organism evidence="3 4">
    <name type="scientific">Electrophorus voltai</name>
    <dbReference type="NCBI Taxonomy" id="2609070"/>
    <lineage>
        <taxon>Eukaryota</taxon>
        <taxon>Metazoa</taxon>
        <taxon>Chordata</taxon>
        <taxon>Craniata</taxon>
        <taxon>Vertebrata</taxon>
        <taxon>Euteleostomi</taxon>
        <taxon>Actinopterygii</taxon>
        <taxon>Neopterygii</taxon>
        <taxon>Teleostei</taxon>
        <taxon>Ostariophysi</taxon>
        <taxon>Gymnotiformes</taxon>
        <taxon>Gymnotoidei</taxon>
        <taxon>Gymnotidae</taxon>
        <taxon>Electrophorus</taxon>
    </lineage>
</organism>
<evidence type="ECO:0000313" key="3">
    <source>
        <dbReference type="EMBL" id="KAK1803155.1"/>
    </source>
</evidence>
<comment type="caution">
    <text evidence="3">The sequence shown here is derived from an EMBL/GenBank/DDBJ whole genome shotgun (WGS) entry which is preliminary data.</text>
</comment>
<dbReference type="InterPro" id="IPR029526">
    <property type="entry name" value="PGBD"/>
</dbReference>
<proteinExistence type="predicted"/>
<dbReference type="Proteomes" id="UP001239994">
    <property type="component" value="Unassembled WGS sequence"/>
</dbReference>
<accession>A0AAD8ZQN2</accession>
<dbReference type="EMBL" id="JAROKS010000006">
    <property type="protein sequence ID" value="KAK1803155.1"/>
    <property type="molecule type" value="Genomic_DNA"/>
</dbReference>
<dbReference type="PANTHER" id="PTHR46599:SF6">
    <property type="entry name" value="DUAL SPECIFICITY PHOSPHATASE 26"/>
    <property type="match status" value="1"/>
</dbReference>
<gene>
    <name evidence="3" type="ORF">P4O66_021208</name>
</gene>
<reference evidence="3" key="1">
    <citation type="submission" date="2023-03" db="EMBL/GenBank/DDBJ databases">
        <title>Electrophorus voltai genome.</title>
        <authorList>
            <person name="Bian C."/>
        </authorList>
    </citation>
    <scope>NUCLEOTIDE SEQUENCE</scope>
    <source>
        <strain evidence="3">CB-2022</strain>
        <tissue evidence="3">Muscle</tissue>
    </source>
</reference>
<dbReference type="AlphaFoldDB" id="A0AAD8ZQN2"/>
<keyword evidence="4" id="KW-1185">Reference proteome</keyword>
<feature type="non-terminal residue" evidence="3">
    <location>
        <position position="1"/>
    </location>
</feature>
<feature type="region of interest" description="Disordered" evidence="1">
    <location>
        <begin position="11"/>
        <end position="30"/>
    </location>
</feature>
<evidence type="ECO:0000259" key="2">
    <source>
        <dbReference type="Pfam" id="PF13843"/>
    </source>
</evidence>
<feature type="compositionally biased region" description="Acidic residues" evidence="1">
    <location>
        <begin position="19"/>
        <end position="30"/>
    </location>
</feature>
<feature type="domain" description="PiggyBac transposable element-derived protein" evidence="2">
    <location>
        <begin position="138"/>
        <end position="193"/>
    </location>
</feature>
<protein>
    <recommendedName>
        <fullName evidence="2">PiggyBac transposable element-derived protein domain-containing protein</fullName>
    </recommendedName>
</protein>